<feature type="coiled-coil region" evidence="1">
    <location>
        <begin position="407"/>
        <end position="441"/>
    </location>
</feature>
<feature type="region of interest" description="Disordered" evidence="2">
    <location>
        <begin position="43"/>
        <end position="62"/>
    </location>
</feature>
<evidence type="ECO:0000256" key="2">
    <source>
        <dbReference type="SAM" id="MobiDB-lite"/>
    </source>
</evidence>
<dbReference type="SUPFAM" id="SSF56672">
    <property type="entry name" value="DNA/RNA polymerases"/>
    <property type="match status" value="1"/>
</dbReference>
<dbReference type="InterPro" id="IPR053134">
    <property type="entry name" value="RNA-dir_DNA_polymerase"/>
</dbReference>
<dbReference type="InterPro" id="IPR000477">
    <property type="entry name" value="RT_dom"/>
</dbReference>
<feature type="region of interest" description="Disordered" evidence="2">
    <location>
        <begin position="231"/>
        <end position="259"/>
    </location>
</feature>
<dbReference type="Gene3D" id="3.10.10.10">
    <property type="entry name" value="HIV Type 1 Reverse Transcriptase, subunit A, domain 1"/>
    <property type="match status" value="1"/>
</dbReference>
<proteinExistence type="predicted"/>
<dbReference type="Pfam" id="PF00078">
    <property type="entry name" value="RVT_1"/>
    <property type="match status" value="1"/>
</dbReference>
<dbReference type="EMBL" id="JAUUTY010000006">
    <property type="protein sequence ID" value="KAK1619943.1"/>
    <property type="molecule type" value="Genomic_DNA"/>
</dbReference>
<accession>A0AAD8RE52</accession>
<keyword evidence="1" id="KW-0175">Coiled coil</keyword>
<feature type="region of interest" description="Disordered" evidence="2">
    <location>
        <begin position="148"/>
        <end position="175"/>
    </location>
</feature>
<dbReference type="AlphaFoldDB" id="A0AAD8RE52"/>
<dbReference type="InterPro" id="IPR043502">
    <property type="entry name" value="DNA/RNA_pol_sf"/>
</dbReference>
<keyword evidence="5" id="KW-1185">Reference proteome</keyword>
<feature type="domain" description="Reverse transcriptase" evidence="3">
    <location>
        <begin position="983"/>
        <end position="1142"/>
    </location>
</feature>
<reference evidence="4" key="1">
    <citation type="submission" date="2023-07" db="EMBL/GenBank/DDBJ databases">
        <title>A chromosome-level genome assembly of Lolium multiflorum.</title>
        <authorList>
            <person name="Chen Y."/>
            <person name="Copetti D."/>
            <person name="Kolliker R."/>
            <person name="Studer B."/>
        </authorList>
    </citation>
    <scope>NUCLEOTIDE SEQUENCE</scope>
    <source>
        <strain evidence="4">02402/16</strain>
        <tissue evidence="4">Leaf</tissue>
    </source>
</reference>
<feature type="region of interest" description="Disordered" evidence="2">
    <location>
        <begin position="592"/>
        <end position="611"/>
    </location>
</feature>
<evidence type="ECO:0000313" key="4">
    <source>
        <dbReference type="EMBL" id="KAK1619943.1"/>
    </source>
</evidence>
<name>A0AAD8RE52_LOLMU</name>
<sequence>MDVLAAAATAMDAEQTLAPAAAPHSPVATTIATMEGAAPAEAKRAATGGGREAKPKAAKKVLSKEEKIIEAAKRRGRRQNQKNKTAAAANQQAWQMQIKAGVAQVALHPTLAEGYMLVKREGIAGVAPPASSVRLLTGAPEQFNRTAVPDLNQTPRSGDSCPGATHKTRQVPEESMPQPRILFDEMAPPAPTMDDPAYWKDRHETDIQAMIFGGGFIGDDRMQPTPVSVDDFDDAPTQPVPTDIATKKKGRAAGHKASWTTRTRVCAKRGWQQGMTVLMERSKRVSRVLEKFRATHKKGFHMVHCWDVLKDANKWMTSFASYNEAVRNGTAINLNGEDDDQGRPALPPRPRGHKATKADLAREAQAIAFTQSMEKIMAGNLAALAARDEKRRLEKEAAAAIYHNPAKEVIEVQRMDVEAKKANAEAKLRDAEARRMDAEAKTRDDVGITLRLQDSINPKPLSEGIAEEHPRQLAPSVGNLSAQGRSSAVPVTSAAFLLESPTPAEPRDSTRCGTFEFAPHRETLHPTHARSSRNMDATFGGVRFIIDSGGFLRLPTDSASDPKVAASEDVPQTAALKVLPRGIQESNQESFDAITGQRKKRKGSHREEEGRTAVHLRQFEQGCHDTSSIRGRTRSPYLSATEQLEAPCYLHSYIDPKDGREKSSHLLRNCRHFLEIRQFCDDLRAEAISRVHMMEKRARSYGHPPEPYVPEPTDHPKAVPRPGHAALVLEAQIGGYNMSKVFMDGGSGLNLLFANPMRAMGLTVDMLRESDTGFHGIIPTQPAYSLGKTTLDVVFGTPSNFRKEKIEFEVVDWESQYHAILGRPAFAKFMAVPHYAYLKLKMPGNNGTPITVHGSFARSDTCDREFQKIASKFGAKEELNAIDAATDHTQPPADNRNEGALIEFLRERWEIFAWEPSDMPGIPRELAEHALNVDPTAKPVQQSMRRFFEPKRRAIGEEVNRLRKAGFIRELKESEWVANPVMVPKKDTTALRMCIDYTSLNKHCPKDHFPLPRIDQIVDSTAGCDRLSFLDAYSGYNQIKLKKEDQELTAFITPHGVFCYNVMTFGLKNAGATYQRCMQACLGEQIGRNIEVYIDDIVVKTKHAATLIDDLRETFDNLDKYKIKLNPKKCFFGVPGGQVLGYFISARGIEANPTKIKAILDMEPPKNLHQVQQLAG</sequence>
<dbReference type="CDD" id="cd01647">
    <property type="entry name" value="RT_LTR"/>
    <property type="match status" value="1"/>
</dbReference>
<protein>
    <recommendedName>
        <fullName evidence="3">Reverse transcriptase domain-containing protein</fullName>
    </recommendedName>
</protein>
<dbReference type="Gene3D" id="3.30.70.270">
    <property type="match status" value="1"/>
</dbReference>
<dbReference type="Proteomes" id="UP001231189">
    <property type="component" value="Unassembled WGS sequence"/>
</dbReference>
<dbReference type="PANTHER" id="PTHR24559:SF444">
    <property type="entry name" value="REVERSE TRANSCRIPTASE DOMAIN-CONTAINING PROTEIN"/>
    <property type="match status" value="1"/>
</dbReference>
<dbReference type="InterPro" id="IPR043128">
    <property type="entry name" value="Rev_trsase/Diguanyl_cyclase"/>
</dbReference>
<comment type="caution">
    <text evidence="4">The sequence shown here is derived from an EMBL/GenBank/DDBJ whole genome shotgun (WGS) entry which is preliminary data.</text>
</comment>
<dbReference type="PANTHER" id="PTHR24559">
    <property type="entry name" value="TRANSPOSON TY3-I GAG-POL POLYPROTEIN"/>
    <property type="match status" value="1"/>
</dbReference>
<gene>
    <name evidence="4" type="ORF">QYE76_025460</name>
</gene>
<evidence type="ECO:0000313" key="5">
    <source>
        <dbReference type="Proteomes" id="UP001231189"/>
    </source>
</evidence>
<organism evidence="4 5">
    <name type="scientific">Lolium multiflorum</name>
    <name type="common">Italian ryegrass</name>
    <name type="synonym">Lolium perenne subsp. multiflorum</name>
    <dbReference type="NCBI Taxonomy" id="4521"/>
    <lineage>
        <taxon>Eukaryota</taxon>
        <taxon>Viridiplantae</taxon>
        <taxon>Streptophyta</taxon>
        <taxon>Embryophyta</taxon>
        <taxon>Tracheophyta</taxon>
        <taxon>Spermatophyta</taxon>
        <taxon>Magnoliopsida</taxon>
        <taxon>Liliopsida</taxon>
        <taxon>Poales</taxon>
        <taxon>Poaceae</taxon>
        <taxon>BOP clade</taxon>
        <taxon>Pooideae</taxon>
        <taxon>Poodae</taxon>
        <taxon>Poeae</taxon>
        <taxon>Poeae Chloroplast Group 2 (Poeae type)</taxon>
        <taxon>Loliodinae</taxon>
        <taxon>Loliinae</taxon>
        <taxon>Lolium</taxon>
    </lineage>
</organism>
<evidence type="ECO:0000256" key="1">
    <source>
        <dbReference type="SAM" id="Coils"/>
    </source>
</evidence>
<feature type="region of interest" description="Disordered" evidence="2">
    <location>
        <begin position="333"/>
        <end position="356"/>
    </location>
</feature>
<evidence type="ECO:0000259" key="3">
    <source>
        <dbReference type="Pfam" id="PF00078"/>
    </source>
</evidence>